<dbReference type="OrthoDB" id="357718at2"/>
<dbReference type="Proteomes" id="UP000315995">
    <property type="component" value="Chromosome"/>
</dbReference>
<evidence type="ECO:0000259" key="2">
    <source>
        <dbReference type="Pfam" id="PF17131"/>
    </source>
</evidence>
<evidence type="ECO:0000313" key="4">
    <source>
        <dbReference type="Proteomes" id="UP000315995"/>
    </source>
</evidence>
<organism evidence="3 4">
    <name type="scientific">Persicimonas caeni</name>
    <dbReference type="NCBI Taxonomy" id="2292766"/>
    <lineage>
        <taxon>Bacteria</taxon>
        <taxon>Deltaproteobacteria</taxon>
        <taxon>Bradymonadales</taxon>
        <taxon>Bradymonadaceae</taxon>
        <taxon>Persicimonas</taxon>
    </lineage>
</organism>
<keyword evidence="1" id="KW-0732">Signal</keyword>
<evidence type="ECO:0000313" key="3">
    <source>
        <dbReference type="EMBL" id="QDG52868.1"/>
    </source>
</evidence>
<feature type="signal peptide" evidence="1">
    <location>
        <begin position="1"/>
        <end position="20"/>
    </location>
</feature>
<evidence type="ECO:0000256" key="1">
    <source>
        <dbReference type="SAM" id="SignalP"/>
    </source>
</evidence>
<sequence>MKKLVLLTLLAIFTTTPAFAQEEEGGDKLSKAQMVDLLEKIDERQRSTGDYQAEVYIDQREKDKSELLYQATIYRRDEADKMVILFTAPRAEAGKGYLRIDKNMFMYDPNVGKWERRTERERIGGTGSQRRDFDEWRLADDFVPSYEGKEKLGKFEVHHLKLTAKDKNDVAYPVMEMWIDTKSDNVLKLQEFALSGRLMRTTYYPKWRKVKSKKKGDWVYFPKEIRIYDEVEKGNRTIVLFRDVDLKPLPDNIFTKAWLESKSR</sequence>
<dbReference type="AlphaFoldDB" id="A0A4Y6PX15"/>
<dbReference type="Gene3D" id="2.50.20.10">
    <property type="entry name" value="Lipoprotein localisation LolA/LolB/LppX"/>
    <property type="match status" value="1"/>
</dbReference>
<keyword evidence="3" id="KW-0449">Lipoprotein</keyword>
<accession>A0A5B8Y8J7</accession>
<reference evidence="3 4" key="1">
    <citation type="submission" date="2019-06" db="EMBL/GenBank/DDBJ databases">
        <title>Persicimonas caeni gen. nov., sp. nov., a predatory bacterium isolated from solar saltern.</title>
        <authorList>
            <person name="Wang S."/>
        </authorList>
    </citation>
    <scope>NUCLEOTIDE SEQUENCE [LARGE SCALE GENOMIC DNA]</scope>
    <source>
        <strain evidence="3 4">YN101</strain>
    </source>
</reference>
<dbReference type="Pfam" id="PF17131">
    <property type="entry name" value="LolA_like"/>
    <property type="match status" value="1"/>
</dbReference>
<proteinExistence type="predicted"/>
<dbReference type="RefSeq" id="WP_141199329.1">
    <property type="nucleotide sequence ID" value="NZ_CP041186.1"/>
</dbReference>
<feature type="domain" description="Uncharacterized protein TP-0789" evidence="2">
    <location>
        <begin position="79"/>
        <end position="260"/>
    </location>
</feature>
<feature type="chain" id="PRO_5030106603" evidence="1">
    <location>
        <begin position="21"/>
        <end position="264"/>
    </location>
</feature>
<name>A0A4Y6PX15_PERCE</name>
<protein>
    <submittedName>
        <fullName evidence="3">Outer membrane lipoprotein-sorting protein</fullName>
    </submittedName>
</protein>
<dbReference type="InterPro" id="IPR033399">
    <property type="entry name" value="TP_0789-like"/>
</dbReference>
<accession>A0A4Y6PX15</accession>
<dbReference type="CDD" id="cd16329">
    <property type="entry name" value="LolA_like"/>
    <property type="match status" value="1"/>
</dbReference>
<keyword evidence="4" id="KW-1185">Reference proteome</keyword>
<gene>
    <name evidence="3" type="ORF">FIV42_19610</name>
</gene>
<dbReference type="EMBL" id="CP041186">
    <property type="protein sequence ID" value="QDG52868.1"/>
    <property type="molecule type" value="Genomic_DNA"/>
</dbReference>